<dbReference type="Pfam" id="PF00528">
    <property type="entry name" value="BPD_transp_1"/>
    <property type="match status" value="2"/>
</dbReference>
<evidence type="ECO:0000256" key="4">
    <source>
        <dbReference type="ARBA" id="ARBA00022989"/>
    </source>
</evidence>
<keyword evidence="2 6" id="KW-0813">Transport</keyword>
<feature type="transmembrane region" description="Helical" evidence="6">
    <location>
        <begin position="483"/>
        <end position="504"/>
    </location>
</feature>
<dbReference type="GO" id="GO:0005886">
    <property type="term" value="C:plasma membrane"/>
    <property type="evidence" value="ECO:0007669"/>
    <property type="project" value="UniProtKB-SubCell"/>
</dbReference>
<dbReference type="InterPro" id="IPR000515">
    <property type="entry name" value="MetI-like"/>
</dbReference>
<feature type="domain" description="ABC transmembrane type-1" evidence="7">
    <location>
        <begin position="369"/>
        <end position="559"/>
    </location>
</feature>
<evidence type="ECO:0000256" key="5">
    <source>
        <dbReference type="ARBA" id="ARBA00023136"/>
    </source>
</evidence>
<comment type="subcellular location">
    <subcellularLocation>
        <location evidence="6">Cell membrane</location>
        <topology evidence="6">Multi-pass membrane protein</topology>
    </subcellularLocation>
    <subcellularLocation>
        <location evidence="1">Membrane</location>
        <topology evidence="1">Multi-pass membrane protein</topology>
    </subcellularLocation>
</comment>
<keyword evidence="4 6" id="KW-1133">Transmembrane helix</keyword>
<dbReference type="PANTHER" id="PTHR42744:SF1">
    <property type="entry name" value="BINDING-PROTEIN-DEPENDENT TRANSPORT SYSTEMS INNER MEMBRANE COMPONENT"/>
    <property type="match status" value="1"/>
</dbReference>
<feature type="transmembrane region" description="Helical" evidence="6">
    <location>
        <begin position="185"/>
        <end position="205"/>
    </location>
</feature>
<evidence type="ECO:0000259" key="7">
    <source>
        <dbReference type="PROSITE" id="PS50928"/>
    </source>
</evidence>
<dbReference type="SUPFAM" id="SSF161098">
    <property type="entry name" value="MetI-like"/>
    <property type="match status" value="2"/>
</dbReference>
<feature type="transmembrane region" description="Helical" evidence="6">
    <location>
        <begin position="439"/>
        <end position="462"/>
    </location>
</feature>
<evidence type="ECO:0000313" key="8">
    <source>
        <dbReference type="EMBL" id="MBB6670717.1"/>
    </source>
</evidence>
<feature type="transmembrane region" description="Helical" evidence="6">
    <location>
        <begin position="108"/>
        <end position="129"/>
    </location>
</feature>
<dbReference type="Gene3D" id="1.10.3720.10">
    <property type="entry name" value="MetI-like"/>
    <property type="match status" value="2"/>
</dbReference>
<name>A0A7X0VE79_9BACL</name>
<feature type="domain" description="ABC transmembrane type-1" evidence="7">
    <location>
        <begin position="63"/>
        <end position="258"/>
    </location>
</feature>
<dbReference type="RefSeq" id="WP_185142204.1">
    <property type="nucleotide sequence ID" value="NZ_JACJVP010000011.1"/>
</dbReference>
<feature type="transmembrane region" description="Helical" evidence="6">
    <location>
        <begin position="368"/>
        <end position="395"/>
    </location>
</feature>
<organism evidence="8 9">
    <name type="scientific">Cohnella nanjingensis</name>
    <dbReference type="NCBI Taxonomy" id="1387779"/>
    <lineage>
        <taxon>Bacteria</taxon>
        <taxon>Bacillati</taxon>
        <taxon>Bacillota</taxon>
        <taxon>Bacilli</taxon>
        <taxon>Bacillales</taxon>
        <taxon>Paenibacillaceae</taxon>
        <taxon>Cohnella</taxon>
    </lineage>
</organism>
<feature type="transmembrane region" description="Helical" evidence="6">
    <location>
        <begin position="327"/>
        <end position="348"/>
    </location>
</feature>
<feature type="transmembrane region" description="Helical" evidence="6">
    <location>
        <begin position="541"/>
        <end position="560"/>
    </location>
</feature>
<feature type="transmembrane region" description="Helical" evidence="6">
    <location>
        <begin position="135"/>
        <end position="153"/>
    </location>
</feature>
<sequence length="574" mass="63818">MQWNLFSHAKRKNRFGFADILVILLLLAVLYAAAKLGSGMNVPFSPDRQSSLSLDPKWLPYYAGRSLLRMFIAFAASLIFTFVYGRIAAYNRTAEKIMIPALDILQSVPVLGFLSATVMAFMALFPGSLLGVECASIFAIFTGQVWNMTFGFYHSLTTIPRDLNEAAQMNRLGAWHRFVKLEVPFSMIGLVWNSMMSFGGGWFFLAASESISVLNQDIHLPGIGSYMAMAADAGDTRAIAYAILTMIALIVLVDQFFWRPIVAWSQKFKVEQTEASEVPDSWVFDILRKARFVRDVNRSVRTLLRDGLAGIAASAPRARRSRISPRLGYALKWGLAALALAFALRYVYEGILEIAKLSASELVRVVILGLWTAIRVFVSTLLAVVWTLPAGVYIGTNPRLARIAQPVVQVFASFPANMAFPVITILYLKLGLSLEIGAIPLMMLGTQWYVLFNVIAGAMAIPSDLKEASTMLKLTRRQTWRKLILPAVFPFLVTGCITASGGAWNASIVSELVSWKNDELQASGLGAYIARATTLGRWPEIIWGIIVMCLMVVIVNRLIWRRLYKLAEKKYHLD</sequence>
<evidence type="ECO:0000256" key="2">
    <source>
        <dbReference type="ARBA" id="ARBA00022448"/>
    </source>
</evidence>
<dbReference type="PANTHER" id="PTHR42744">
    <property type="entry name" value="BINDING-PROTEIN-DEPENDENT TRANSPORT SYSTEMS INNER MEMBRANE COMPONENT"/>
    <property type="match status" value="1"/>
</dbReference>
<protein>
    <submittedName>
        <fullName evidence="8">ABC transporter permease subunit</fullName>
    </submittedName>
</protein>
<keyword evidence="3 6" id="KW-0812">Transmembrane</keyword>
<proteinExistence type="inferred from homology"/>
<accession>A0A7X0VE79</accession>
<dbReference type="CDD" id="cd06261">
    <property type="entry name" value="TM_PBP2"/>
    <property type="match status" value="2"/>
</dbReference>
<dbReference type="InterPro" id="IPR035906">
    <property type="entry name" value="MetI-like_sf"/>
</dbReference>
<dbReference type="Proteomes" id="UP000547209">
    <property type="component" value="Unassembled WGS sequence"/>
</dbReference>
<feature type="transmembrane region" description="Helical" evidence="6">
    <location>
        <begin position="67"/>
        <end position="87"/>
    </location>
</feature>
<evidence type="ECO:0000256" key="1">
    <source>
        <dbReference type="ARBA" id="ARBA00004141"/>
    </source>
</evidence>
<feature type="transmembrane region" description="Helical" evidence="6">
    <location>
        <begin position="238"/>
        <end position="258"/>
    </location>
</feature>
<dbReference type="GO" id="GO:0055085">
    <property type="term" value="P:transmembrane transport"/>
    <property type="evidence" value="ECO:0007669"/>
    <property type="project" value="InterPro"/>
</dbReference>
<dbReference type="AlphaFoldDB" id="A0A7X0VE79"/>
<dbReference type="PROSITE" id="PS50928">
    <property type="entry name" value="ABC_TM1"/>
    <property type="match status" value="2"/>
</dbReference>
<evidence type="ECO:0000256" key="6">
    <source>
        <dbReference type="RuleBase" id="RU363032"/>
    </source>
</evidence>
<comment type="caution">
    <text evidence="8">The sequence shown here is derived from an EMBL/GenBank/DDBJ whole genome shotgun (WGS) entry which is preliminary data.</text>
</comment>
<comment type="similarity">
    <text evidence="6">Belongs to the binding-protein-dependent transport system permease family.</text>
</comment>
<evidence type="ECO:0000256" key="3">
    <source>
        <dbReference type="ARBA" id="ARBA00022692"/>
    </source>
</evidence>
<feature type="transmembrane region" description="Helical" evidence="6">
    <location>
        <begin position="407"/>
        <end position="427"/>
    </location>
</feature>
<evidence type="ECO:0000313" key="9">
    <source>
        <dbReference type="Proteomes" id="UP000547209"/>
    </source>
</evidence>
<dbReference type="EMBL" id="JACJVP010000011">
    <property type="protein sequence ID" value="MBB6670717.1"/>
    <property type="molecule type" value="Genomic_DNA"/>
</dbReference>
<keyword evidence="5 6" id="KW-0472">Membrane</keyword>
<reference evidence="8 9" key="1">
    <citation type="submission" date="2020-08" db="EMBL/GenBank/DDBJ databases">
        <title>Cohnella phylogeny.</title>
        <authorList>
            <person name="Dunlap C."/>
        </authorList>
    </citation>
    <scope>NUCLEOTIDE SEQUENCE [LARGE SCALE GENOMIC DNA]</scope>
    <source>
        <strain evidence="8 9">DSM 28246</strain>
    </source>
</reference>
<keyword evidence="9" id="KW-1185">Reference proteome</keyword>
<gene>
    <name evidence="8" type="ORF">H7C19_08440</name>
</gene>